<dbReference type="InterPro" id="IPR012944">
    <property type="entry name" value="SusD_RagB_dom"/>
</dbReference>
<feature type="domain" description="SusD-like N-terminal" evidence="8">
    <location>
        <begin position="27"/>
        <end position="221"/>
    </location>
</feature>
<keyword evidence="10" id="KW-1185">Reference proteome</keyword>
<dbReference type="PROSITE" id="PS51257">
    <property type="entry name" value="PROKAR_LIPOPROTEIN"/>
    <property type="match status" value="1"/>
</dbReference>
<dbReference type="Pfam" id="PF07980">
    <property type="entry name" value="SusD_RagB"/>
    <property type="match status" value="1"/>
</dbReference>
<comment type="similarity">
    <text evidence="2">Belongs to the SusD family.</text>
</comment>
<evidence type="ECO:0000256" key="1">
    <source>
        <dbReference type="ARBA" id="ARBA00004442"/>
    </source>
</evidence>
<feature type="chain" id="PRO_5046942308" evidence="6">
    <location>
        <begin position="22"/>
        <end position="553"/>
    </location>
</feature>
<comment type="caution">
    <text evidence="9">The sequence shown here is derived from an EMBL/GenBank/DDBJ whole genome shotgun (WGS) entry which is preliminary data.</text>
</comment>
<feature type="domain" description="RagB/SusD" evidence="7">
    <location>
        <begin position="268"/>
        <end position="553"/>
    </location>
</feature>
<feature type="signal peptide" evidence="6">
    <location>
        <begin position="1"/>
        <end position="21"/>
    </location>
</feature>
<proteinExistence type="inferred from homology"/>
<evidence type="ECO:0000259" key="8">
    <source>
        <dbReference type="Pfam" id="PF14322"/>
    </source>
</evidence>
<evidence type="ECO:0000256" key="4">
    <source>
        <dbReference type="ARBA" id="ARBA00023136"/>
    </source>
</evidence>
<evidence type="ECO:0000256" key="6">
    <source>
        <dbReference type="SAM" id="SignalP"/>
    </source>
</evidence>
<evidence type="ECO:0000256" key="3">
    <source>
        <dbReference type="ARBA" id="ARBA00022729"/>
    </source>
</evidence>
<protein>
    <submittedName>
        <fullName evidence="9">RagB/SusD family nutrient uptake outer membrane protein</fullName>
    </submittedName>
</protein>
<keyword evidence="4" id="KW-0472">Membrane</keyword>
<dbReference type="Proteomes" id="UP001168579">
    <property type="component" value="Unassembled WGS sequence"/>
</dbReference>
<keyword evidence="5" id="KW-0998">Cell outer membrane</keyword>
<accession>A0ABT8RM06</accession>
<dbReference type="EMBL" id="JAUKUC010000001">
    <property type="protein sequence ID" value="MDO1511349.1"/>
    <property type="molecule type" value="Genomic_DNA"/>
</dbReference>
<evidence type="ECO:0000313" key="10">
    <source>
        <dbReference type="Proteomes" id="UP001168579"/>
    </source>
</evidence>
<evidence type="ECO:0000313" key="9">
    <source>
        <dbReference type="EMBL" id="MDO1511349.1"/>
    </source>
</evidence>
<comment type="subcellular location">
    <subcellularLocation>
        <location evidence="1">Cell outer membrane</location>
    </subcellularLocation>
</comment>
<reference evidence="9" key="2">
    <citation type="submission" date="2023-06" db="EMBL/GenBank/DDBJ databases">
        <authorList>
            <person name="Lucena T."/>
            <person name="Sun Q."/>
        </authorList>
    </citation>
    <scope>NUCLEOTIDE SEQUENCE</scope>
    <source>
        <strain evidence="9">CECT 8869</strain>
    </source>
</reference>
<dbReference type="Gene3D" id="1.25.40.390">
    <property type="match status" value="1"/>
</dbReference>
<gene>
    <name evidence="9" type="ORF">Q2T41_01555</name>
</gene>
<evidence type="ECO:0000256" key="5">
    <source>
        <dbReference type="ARBA" id="ARBA00023237"/>
    </source>
</evidence>
<evidence type="ECO:0000259" key="7">
    <source>
        <dbReference type="Pfam" id="PF07980"/>
    </source>
</evidence>
<dbReference type="InterPro" id="IPR033985">
    <property type="entry name" value="SusD-like_N"/>
</dbReference>
<organism evidence="9 10">
    <name type="scientific">Maribacter confluentis</name>
    <dbReference type="NCBI Taxonomy" id="1656093"/>
    <lineage>
        <taxon>Bacteria</taxon>
        <taxon>Pseudomonadati</taxon>
        <taxon>Bacteroidota</taxon>
        <taxon>Flavobacteriia</taxon>
        <taxon>Flavobacteriales</taxon>
        <taxon>Flavobacteriaceae</taxon>
        <taxon>Maribacter</taxon>
    </lineage>
</organism>
<sequence length="553" mass="62548">MNRYKKNVGRLLMLAALAVTAYSCNKYIEEENFSNLTGEDFITEDNADRLVVGVYNSLRAVYKGYDIHMLGTDIFTSQGNVNTDLQPLNVYVNINSSTGEFANEWRDNYNVISKANIAINRYTNEIEWTPSNIPARDNGIAQARTMRAMAYFNLVQQFGGVVLTLEEINEISSDYVRASEQETYAQIITDLEESIPNLEDAPATGRLSKRAAQHLLAKVYLTRAYTSFGDSNDFSTAASLAETAIGGYDIRTQSYAEVFDYDNQVNDEILFSIQYGFGGDFQDRNNTKHSIIRFAVNELPGMSRQNPYGIRGGDVMPTEFFYSLFDENDTRDEATFHRVLYTDTEDAVGTDNIAVGDTIIYFPKQAISEDDLSDKLNRYYVYQPDEYYFNDSPENVAGVNYQYTDNTIFANFPIFKKFEDVGFDELEGGYRDTFVFRIAETHLIASEAYLGAGSPAQALFHINIVRERATGEADFYATVTIDDILNERALELAGEASRWNDLKRTGKLQERINQYNPHVVDHGSFDPSVHLLRPIPATEIILSNNNIEQNPGY</sequence>
<dbReference type="InterPro" id="IPR011990">
    <property type="entry name" value="TPR-like_helical_dom_sf"/>
</dbReference>
<reference evidence="9" key="1">
    <citation type="journal article" date="2014" name="Int. J. Syst. Evol. Microbiol.">
        <title>Complete genome of a new Firmicutes species belonging to the dominant human colonic microbiota ('Ruminococcus bicirculans') reveals two chromosomes and a selective capacity to utilize plant glucans.</title>
        <authorList>
            <consortium name="NISC Comparative Sequencing Program"/>
            <person name="Wegmann U."/>
            <person name="Louis P."/>
            <person name="Goesmann A."/>
            <person name="Henrissat B."/>
            <person name="Duncan S.H."/>
            <person name="Flint H.J."/>
        </authorList>
    </citation>
    <scope>NUCLEOTIDE SEQUENCE</scope>
    <source>
        <strain evidence="9">CECT 8869</strain>
    </source>
</reference>
<dbReference type="Pfam" id="PF14322">
    <property type="entry name" value="SusD-like_3"/>
    <property type="match status" value="1"/>
</dbReference>
<name>A0ABT8RM06_9FLAO</name>
<dbReference type="RefSeq" id="WP_304434550.1">
    <property type="nucleotide sequence ID" value="NZ_JAUKUC010000001.1"/>
</dbReference>
<dbReference type="SUPFAM" id="SSF48452">
    <property type="entry name" value="TPR-like"/>
    <property type="match status" value="1"/>
</dbReference>
<keyword evidence="3 6" id="KW-0732">Signal</keyword>
<evidence type="ECO:0000256" key="2">
    <source>
        <dbReference type="ARBA" id="ARBA00006275"/>
    </source>
</evidence>